<name>A0A0I9SAV2_BACFG</name>
<reference evidence="3" key="2">
    <citation type="submission" date="2014-07" db="EMBL/GenBank/DDBJ databases">
        <title>Genetics and epidemiology of antimicrobial resistance in B. fragilis group.</title>
        <authorList>
            <person name="Sydenham T.V."/>
            <person name="Hasman H."/>
            <person name="Kemp M."/>
            <person name="Justesen U.S."/>
        </authorList>
    </citation>
    <scope>NUCLEOTIDE SEQUENCE [LARGE SCALE GENOMIC DNA]</scope>
    <source>
        <strain evidence="3">DCMOUH0018B</strain>
    </source>
</reference>
<keyword evidence="2" id="KW-1133">Transmembrane helix</keyword>
<evidence type="ECO:0000313" key="3">
    <source>
        <dbReference type="EMBL" id="KFX75285.1"/>
    </source>
</evidence>
<organism evidence="3">
    <name type="scientific">Bacteroides fragilis</name>
    <dbReference type="NCBI Taxonomy" id="817"/>
    <lineage>
        <taxon>Bacteria</taxon>
        <taxon>Pseudomonadati</taxon>
        <taxon>Bacteroidota</taxon>
        <taxon>Bacteroidia</taxon>
        <taxon>Bacteroidales</taxon>
        <taxon>Bacteroidaceae</taxon>
        <taxon>Bacteroides</taxon>
    </lineage>
</organism>
<feature type="compositionally biased region" description="Polar residues" evidence="1">
    <location>
        <begin position="348"/>
        <end position="363"/>
    </location>
</feature>
<dbReference type="RefSeq" id="WP_044300073.1">
    <property type="nucleotide sequence ID" value="NZ_CAEUHN010000012.1"/>
</dbReference>
<evidence type="ECO:0008006" key="4">
    <source>
        <dbReference type="Google" id="ProtNLM"/>
    </source>
</evidence>
<accession>A0A0I9SAV2</accession>
<sequence>MLHSPKISPKTRFCLKLLLLALPLFPIVAIYFIFDPYMVLHSYKRFDNSPVLLNEAHVGWQNYLQNRDSIAYNSFILGNSCTMAFLTGEWEKYLDKDDHAVRFYDNWESLGGVRQKLQALDSVGAPLKNVLVVLDKKALDRSKPLSGNDHLFSAEAAGISQLGFHLRFLQEFLYPDKTIPYIGYLIGHKYAPYMKGVINPGDPIREPYTNNFINPREKEIGQDGELYWTHHEKEFKKRTDAGKEELPAVSVSQIQVLRAIKKICDKHHTNLKFIIGPDYFQKKTNREDIKRMKEILGASAVWDFTGTNEYTADIHHYYDPGHYRPLLGARLLKVIYQDSAPAGYENNPIATSNNPKTSFTQNR</sequence>
<dbReference type="PATRIC" id="fig|817.53.peg.1547"/>
<protein>
    <recommendedName>
        <fullName evidence="4">Histidine kinase</fullName>
    </recommendedName>
</protein>
<evidence type="ECO:0000256" key="1">
    <source>
        <dbReference type="SAM" id="MobiDB-lite"/>
    </source>
</evidence>
<gene>
    <name evidence="3" type="ORF">EE52_0207475</name>
</gene>
<dbReference type="EMBL" id="JMZZ02000103">
    <property type="protein sequence ID" value="KFX75285.1"/>
    <property type="molecule type" value="Genomic_DNA"/>
</dbReference>
<keyword evidence="2" id="KW-0812">Transmembrane</keyword>
<proteinExistence type="predicted"/>
<dbReference type="AlphaFoldDB" id="A0A0I9SAV2"/>
<evidence type="ECO:0000256" key="2">
    <source>
        <dbReference type="SAM" id="Phobius"/>
    </source>
</evidence>
<comment type="caution">
    <text evidence="3">The sequence shown here is derived from an EMBL/GenBank/DDBJ whole genome shotgun (WGS) entry which is preliminary data.</text>
</comment>
<reference evidence="3" key="1">
    <citation type="book" date="2014" name="THE 24TH EUROPEAN CONGRESS OF CLINICAL MICROBIOLOGY AND INFECTIOUS DISEASES" publisher="ECCMID 2014" city="Barcelona, Spain">
        <title>Identification of resistance genes in three multidrug-resistant Bacteroides fragilis isolates by whole genome sequencing.</title>
        <editorList>
            <person name="Unknown"/>
            <person name="A."/>
        </editorList>
        <authorList>
            <person name="Sydenham T.V."/>
            <person name="Hasman H."/>
            <person name="Wang M."/>
            <person name="Soki J."/>
            <person name="Nagy E."/>
            <person name="Justesen U.S."/>
        </authorList>
    </citation>
    <scope>NUCLEOTIDE SEQUENCE</scope>
    <source>
        <strain evidence="3">DCMOUH0018B</strain>
    </source>
</reference>
<feature type="region of interest" description="Disordered" evidence="1">
    <location>
        <begin position="344"/>
        <end position="363"/>
    </location>
</feature>
<feature type="transmembrane region" description="Helical" evidence="2">
    <location>
        <begin position="12"/>
        <end position="34"/>
    </location>
</feature>
<keyword evidence="2" id="KW-0472">Membrane</keyword>